<dbReference type="RefSeq" id="WP_271275069.1">
    <property type="nucleotide sequence ID" value="NZ_BAABFD010000005.1"/>
</dbReference>
<reference evidence="1 2" key="1">
    <citation type="submission" date="2022-11" db="EMBL/GenBank/DDBJ databases">
        <title>Nonomuraea corallina sp. nov., a new species of the genus Nonomuraea isolated from sea side sediment in Thai sea.</title>
        <authorList>
            <person name="Ngamcharungchit C."/>
            <person name="Matsumoto A."/>
            <person name="Suriyachadkun C."/>
            <person name="Panbangred W."/>
            <person name="Inahashi Y."/>
            <person name="Intra B."/>
        </authorList>
    </citation>
    <scope>NUCLEOTIDE SEQUENCE [LARGE SCALE GENOMIC DNA]</scope>
    <source>
        <strain evidence="1 2">DSM 43553</strain>
    </source>
</reference>
<dbReference type="Proteomes" id="UP001212498">
    <property type="component" value="Unassembled WGS sequence"/>
</dbReference>
<dbReference type="EMBL" id="JAPNUD010000005">
    <property type="protein sequence ID" value="MDA0639588.1"/>
    <property type="molecule type" value="Genomic_DNA"/>
</dbReference>
<keyword evidence="2" id="KW-1185">Reference proteome</keyword>
<evidence type="ECO:0000313" key="1">
    <source>
        <dbReference type="EMBL" id="MDA0639588.1"/>
    </source>
</evidence>
<gene>
    <name evidence="1" type="ORF">OUY24_03020</name>
</gene>
<proteinExistence type="predicted"/>
<accession>A0ABT4SRG9</accession>
<name>A0ABT4SRG9_9ACTN</name>
<protein>
    <submittedName>
        <fullName evidence="1">Uncharacterized protein</fullName>
    </submittedName>
</protein>
<organism evidence="1 2">
    <name type="scientific">Nonomuraea ferruginea</name>
    <dbReference type="NCBI Taxonomy" id="46174"/>
    <lineage>
        <taxon>Bacteria</taxon>
        <taxon>Bacillati</taxon>
        <taxon>Actinomycetota</taxon>
        <taxon>Actinomycetes</taxon>
        <taxon>Streptosporangiales</taxon>
        <taxon>Streptosporangiaceae</taxon>
        <taxon>Nonomuraea</taxon>
    </lineage>
</organism>
<evidence type="ECO:0000313" key="2">
    <source>
        <dbReference type="Proteomes" id="UP001212498"/>
    </source>
</evidence>
<comment type="caution">
    <text evidence="1">The sequence shown here is derived from an EMBL/GenBank/DDBJ whole genome shotgun (WGS) entry which is preliminary data.</text>
</comment>
<sequence length="45" mass="4966">MEADESVSSALTLIGRITGTDLATDWFQARHSRIRDLDTPSYPDG</sequence>